<feature type="compositionally biased region" description="Basic and acidic residues" evidence="1">
    <location>
        <begin position="105"/>
        <end position="118"/>
    </location>
</feature>
<feature type="region of interest" description="Disordered" evidence="1">
    <location>
        <begin position="25"/>
        <end position="118"/>
    </location>
</feature>
<protein>
    <submittedName>
        <fullName evidence="3">Uncharacterized protein</fullName>
    </submittedName>
</protein>
<organism evidence="3 4">
    <name type="scientific">Nitrospira japonica</name>
    <dbReference type="NCBI Taxonomy" id="1325564"/>
    <lineage>
        <taxon>Bacteria</taxon>
        <taxon>Pseudomonadati</taxon>
        <taxon>Nitrospirota</taxon>
        <taxon>Nitrospiria</taxon>
        <taxon>Nitrospirales</taxon>
        <taxon>Nitrospiraceae</taxon>
        <taxon>Nitrospira</taxon>
    </lineage>
</organism>
<feature type="signal peptide" evidence="2">
    <location>
        <begin position="1"/>
        <end position="22"/>
    </location>
</feature>
<dbReference type="KEGG" id="nja:NSJP_3353"/>
<feature type="chain" id="PRO_5013139596" evidence="2">
    <location>
        <begin position="23"/>
        <end position="118"/>
    </location>
</feature>
<gene>
    <name evidence="3" type="ORF">NSJP_3353</name>
</gene>
<feature type="compositionally biased region" description="Low complexity" evidence="1">
    <location>
        <begin position="34"/>
        <end position="47"/>
    </location>
</feature>
<keyword evidence="4" id="KW-1185">Reference proteome</keyword>
<evidence type="ECO:0000256" key="2">
    <source>
        <dbReference type="SAM" id="SignalP"/>
    </source>
</evidence>
<dbReference type="Proteomes" id="UP000192042">
    <property type="component" value="Chromosome I"/>
</dbReference>
<evidence type="ECO:0000313" key="3">
    <source>
        <dbReference type="EMBL" id="SLM49520.1"/>
    </source>
</evidence>
<feature type="compositionally biased region" description="Low complexity" evidence="1">
    <location>
        <begin position="75"/>
        <end position="87"/>
    </location>
</feature>
<dbReference type="RefSeq" id="WP_080887724.1">
    <property type="nucleotide sequence ID" value="NZ_LT828648.1"/>
</dbReference>
<keyword evidence="2" id="KW-0732">Signal</keyword>
<sequence>MRNKTKPVIVPMMFFTAMTICAWSGPSYSADQLPPGGSESPPGNNPETRPKTPPPDLPPPSRDPGIVKQPETVPHPDSVVVPPVVDPGMAVNPEQPQGTKPNRPPARDNPQHDPAPRR</sequence>
<reference evidence="3 4" key="1">
    <citation type="submission" date="2017-03" db="EMBL/GenBank/DDBJ databases">
        <authorList>
            <person name="Afonso C.L."/>
            <person name="Miller P.J."/>
            <person name="Scott M.A."/>
            <person name="Spackman E."/>
            <person name="Goraichik I."/>
            <person name="Dimitrov K.M."/>
            <person name="Suarez D.L."/>
            <person name="Swayne D.E."/>
        </authorList>
    </citation>
    <scope>NUCLEOTIDE SEQUENCE [LARGE SCALE GENOMIC DNA]</scope>
    <source>
        <strain evidence="3">Genome sequencing of Nitrospira japonica strain NJ11</strain>
    </source>
</reference>
<proteinExistence type="predicted"/>
<evidence type="ECO:0000256" key="1">
    <source>
        <dbReference type="SAM" id="MobiDB-lite"/>
    </source>
</evidence>
<name>A0A1W1I944_9BACT</name>
<evidence type="ECO:0000313" key="4">
    <source>
        <dbReference type="Proteomes" id="UP000192042"/>
    </source>
</evidence>
<dbReference type="STRING" id="1325564.NSJP_3353"/>
<dbReference type="AlphaFoldDB" id="A0A1W1I944"/>
<accession>A0A1W1I944</accession>
<feature type="compositionally biased region" description="Pro residues" evidence="1">
    <location>
        <begin position="51"/>
        <end position="62"/>
    </location>
</feature>
<dbReference type="EMBL" id="LT828648">
    <property type="protein sequence ID" value="SLM49520.1"/>
    <property type="molecule type" value="Genomic_DNA"/>
</dbReference>